<dbReference type="CDD" id="cd20071">
    <property type="entry name" value="SET_SMYD"/>
    <property type="match status" value="1"/>
</dbReference>
<sequence length="467" mass="52800">MLLHHSPIPLVFIALIQHHNSSLAQGSTQPKLVEQPRGSSFELTCISERSLTNVMRDTNRSCPINDEFQSFSGQGPQFRSDGLVYKFDAVTVKPIRKSPDDEKSDDLHGFVQQRCYRDEIETTNEPVCVYLNSGFNHGRGMVIVSRRSVLEGIVERIFKPESMLAKDFNRNPGSFNVIDMPEKGGKGIIASQKSHVGDLVLTTYPVLIITFEAGLWNHPQAFDLEKTMVDYLPLETRAEIATLHGEGDTEASWMVSAIQRNSFQLMLEGEPYVALFLDASRANHDCRPNVVYHTDGATLKLNMYAVREIEVGEELVAAYLNIQQPTETRRAYLRQHYGFECQCSVCSLPEHLIELSDSRLKQIGELSEALSDWTSTSIADTSMAENLLELYKLERLEIYMADAYATAAARYNSIKDCDKARIYASLASSRDIRLRGAGSEYLEDMISLRDSPEAHWTYDHRNKQDMH</sequence>
<feature type="domain" description="SET" evidence="1">
    <location>
        <begin position="125"/>
        <end position="320"/>
    </location>
</feature>
<dbReference type="InterPro" id="IPR053185">
    <property type="entry name" value="SET_domain_protein"/>
</dbReference>
<dbReference type="OrthoDB" id="265717at2759"/>
<dbReference type="PANTHER" id="PTHR47332:SF6">
    <property type="entry name" value="SET DOMAIN-CONTAINING PROTEIN"/>
    <property type="match status" value="1"/>
</dbReference>
<dbReference type="InterPro" id="IPR001214">
    <property type="entry name" value="SET_dom"/>
</dbReference>
<dbReference type="RefSeq" id="XP_007417415.1">
    <property type="nucleotide sequence ID" value="XM_007417353.1"/>
</dbReference>
<protein>
    <recommendedName>
        <fullName evidence="1">SET domain-containing protein</fullName>
    </recommendedName>
</protein>
<dbReference type="KEGG" id="mlr:MELLADRAFT_68704"/>
<dbReference type="Proteomes" id="UP000001072">
    <property type="component" value="Unassembled WGS sequence"/>
</dbReference>
<dbReference type="GeneID" id="18931091"/>
<dbReference type="Pfam" id="PF00856">
    <property type="entry name" value="SET"/>
    <property type="match status" value="1"/>
</dbReference>
<dbReference type="SUPFAM" id="SSF82199">
    <property type="entry name" value="SET domain"/>
    <property type="match status" value="1"/>
</dbReference>
<reference evidence="3" key="1">
    <citation type="journal article" date="2011" name="Proc. Natl. Acad. Sci. U.S.A.">
        <title>Obligate biotrophy features unraveled by the genomic analysis of rust fungi.</title>
        <authorList>
            <person name="Duplessis S."/>
            <person name="Cuomo C.A."/>
            <person name="Lin Y.-C."/>
            <person name="Aerts A."/>
            <person name="Tisserant E."/>
            <person name="Veneault-Fourrey C."/>
            <person name="Joly D.L."/>
            <person name="Hacquard S."/>
            <person name="Amselem J."/>
            <person name="Cantarel B.L."/>
            <person name="Chiu R."/>
            <person name="Coutinho P.M."/>
            <person name="Feau N."/>
            <person name="Field M."/>
            <person name="Frey P."/>
            <person name="Gelhaye E."/>
            <person name="Goldberg J."/>
            <person name="Grabherr M.G."/>
            <person name="Kodira C.D."/>
            <person name="Kohler A."/>
            <person name="Kuees U."/>
            <person name="Lindquist E.A."/>
            <person name="Lucas S.M."/>
            <person name="Mago R."/>
            <person name="Mauceli E."/>
            <person name="Morin E."/>
            <person name="Murat C."/>
            <person name="Pangilinan J.L."/>
            <person name="Park R."/>
            <person name="Pearson M."/>
            <person name="Quesneville H."/>
            <person name="Rouhier N."/>
            <person name="Sakthikumar S."/>
            <person name="Salamov A.A."/>
            <person name="Schmutz J."/>
            <person name="Selles B."/>
            <person name="Shapiro H."/>
            <person name="Tanguay P."/>
            <person name="Tuskan G.A."/>
            <person name="Henrissat B."/>
            <person name="Van de Peer Y."/>
            <person name="Rouze P."/>
            <person name="Ellis J.G."/>
            <person name="Dodds P.N."/>
            <person name="Schein J.E."/>
            <person name="Zhong S."/>
            <person name="Hamelin R.C."/>
            <person name="Grigoriev I.V."/>
            <person name="Szabo L.J."/>
            <person name="Martin F."/>
        </authorList>
    </citation>
    <scope>NUCLEOTIDE SEQUENCE [LARGE SCALE GENOMIC DNA]</scope>
    <source>
        <strain evidence="3">98AG31 / pathotype 3-4-7</strain>
    </source>
</reference>
<evidence type="ECO:0000259" key="1">
    <source>
        <dbReference type="PROSITE" id="PS50280"/>
    </source>
</evidence>
<proteinExistence type="predicted"/>
<evidence type="ECO:0000313" key="3">
    <source>
        <dbReference type="Proteomes" id="UP000001072"/>
    </source>
</evidence>
<dbReference type="EMBL" id="GL883161">
    <property type="protein sequence ID" value="EGF99294.1"/>
    <property type="molecule type" value="Genomic_DNA"/>
</dbReference>
<dbReference type="STRING" id="747676.F4S7W2"/>
<dbReference type="InterPro" id="IPR046341">
    <property type="entry name" value="SET_dom_sf"/>
</dbReference>
<dbReference type="PANTHER" id="PTHR47332">
    <property type="entry name" value="SET DOMAIN-CONTAINING PROTEIN 5"/>
    <property type="match status" value="1"/>
</dbReference>
<keyword evidence="3" id="KW-1185">Reference proteome</keyword>
<dbReference type="AlphaFoldDB" id="F4S7W2"/>
<dbReference type="PROSITE" id="PS50280">
    <property type="entry name" value="SET"/>
    <property type="match status" value="1"/>
</dbReference>
<dbReference type="HOGENOM" id="CLU_028281_6_1_1"/>
<organism evidence="3">
    <name type="scientific">Melampsora larici-populina (strain 98AG31 / pathotype 3-4-7)</name>
    <name type="common">Poplar leaf rust fungus</name>
    <dbReference type="NCBI Taxonomy" id="747676"/>
    <lineage>
        <taxon>Eukaryota</taxon>
        <taxon>Fungi</taxon>
        <taxon>Dikarya</taxon>
        <taxon>Basidiomycota</taxon>
        <taxon>Pucciniomycotina</taxon>
        <taxon>Pucciniomycetes</taxon>
        <taxon>Pucciniales</taxon>
        <taxon>Melampsoraceae</taxon>
        <taxon>Melampsora</taxon>
    </lineage>
</organism>
<dbReference type="VEuPathDB" id="FungiDB:MELLADRAFT_68704"/>
<evidence type="ECO:0000313" key="2">
    <source>
        <dbReference type="EMBL" id="EGF99294.1"/>
    </source>
</evidence>
<name>F4S7W2_MELLP</name>
<gene>
    <name evidence="2" type="ORF">MELLADRAFT_68704</name>
</gene>
<dbReference type="eggNOG" id="KOG2084">
    <property type="taxonomic scope" value="Eukaryota"/>
</dbReference>
<dbReference type="Gene3D" id="2.170.270.10">
    <property type="entry name" value="SET domain"/>
    <property type="match status" value="1"/>
</dbReference>
<accession>F4S7W2</accession>
<dbReference type="InParanoid" id="F4S7W2"/>